<protein>
    <submittedName>
        <fullName evidence="2">Uncharacterized protein</fullName>
    </submittedName>
</protein>
<reference evidence="2" key="1">
    <citation type="submission" date="2020-09" db="EMBL/GenBank/DDBJ databases">
        <title>Genome-Enabled Discovery of Anthraquinone Biosynthesis in Senna tora.</title>
        <authorList>
            <person name="Kang S.-H."/>
            <person name="Pandey R.P."/>
            <person name="Lee C.-M."/>
            <person name="Sim J.-S."/>
            <person name="Jeong J.-T."/>
            <person name="Choi B.-S."/>
            <person name="Jung M."/>
            <person name="Ginzburg D."/>
            <person name="Zhao K."/>
            <person name="Won S.Y."/>
            <person name="Oh T.-J."/>
            <person name="Yu Y."/>
            <person name="Kim N.-H."/>
            <person name="Lee O.R."/>
            <person name="Lee T.-H."/>
            <person name="Bashyal P."/>
            <person name="Kim T.-S."/>
            <person name="Lee W.-H."/>
            <person name="Kawkins C."/>
            <person name="Kim C.-K."/>
            <person name="Kim J.S."/>
            <person name="Ahn B.O."/>
            <person name="Rhee S.Y."/>
            <person name="Sohng J.K."/>
        </authorList>
    </citation>
    <scope>NUCLEOTIDE SEQUENCE</scope>
    <source>
        <tissue evidence="2">Leaf</tissue>
    </source>
</reference>
<gene>
    <name evidence="2" type="ORF">G2W53_022462</name>
</gene>
<feature type="compositionally biased region" description="Low complexity" evidence="1">
    <location>
        <begin position="1"/>
        <end position="12"/>
    </location>
</feature>
<organism evidence="2 3">
    <name type="scientific">Senna tora</name>
    <dbReference type="NCBI Taxonomy" id="362788"/>
    <lineage>
        <taxon>Eukaryota</taxon>
        <taxon>Viridiplantae</taxon>
        <taxon>Streptophyta</taxon>
        <taxon>Embryophyta</taxon>
        <taxon>Tracheophyta</taxon>
        <taxon>Spermatophyta</taxon>
        <taxon>Magnoliopsida</taxon>
        <taxon>eudicotyledons</taxon>
        <taxon>Gunneridae</taxon>
        <taxon>Pentapetalae</taxon>
        <taxon>rosids</taxon>
        <taxon>fabids</taxon>
        <taxon>Fabales</taxon>
        <taxon>Fabaceae</taxon>
        <taxon>Caesalpinioideae</taxon>
        <taxon>Cassia clade</taxon>
        <taxon>Senna</taxon>
    </lineage>
</organism>
<dbReference type="AlphaFoldDB" id="A0A834TLA1"/>
<dbReference type="EMBL" id="JAAIUW010000007">
    <property type="protein sequence ID" value="KAF7824318.1"/>
    <property type="molecule type" value="Genomic_DNA"/>
</dbReference>
<name>A0A834TLA1_9FABA</name>
<feature type="compositionally biased region" description="Pro residues" evidence="1">
    <location>
        <begin position="13"/>
        <end position="22"/>
    </location>
</feature>
<keyword evidence="3" id="KW-1185">Reference proteome</keyword>
<proteinExistence type="predicted"/>
<dbReference type="Proteomes" id="UP000634136">
    <property type="component" value="Unassembled WGS sequence"/>
</dbReference>
<feature type="compositionally biased region" description="Low complexity" evidence="1">
    <location>
        <begin position="97"/>
        <end position="110"/>
    </location>
</feature>
<evidence type="ECO:0000256" key="1">
    <source>
        <dbReference type="SAM" id="MobiDB-lite"/>
    </source>
</evidence>
<sequence>MAPSPGQLSLSSPSPPTSPPPWGSLSSSHHPATCLFPCDEDARAIFSQMPIVASIGRRFCLVFTTITATHGSMKNSTGFISRKVFVRRGSSPLQRLSMTPPTSTTTSDSSRAANARKSESSASGTVANNFATGAPLLSTPSSTIIFSLKHYQSVLCQPICIMMAMAPPKIENQVCFPPLLSMVSFKASSAFVSDLELDSPPIASFLVLGSAFNLHHPFFNNSPPLTTGIIWPLVTCFAEKTPLR</sequence>
<accession>A0A834TLA1</accession>
<feature type="region of interest" description="Disordered" evidence="1">
    <location>
        <begin position="1"/>
        <end position="26"/>
    </location>
</feature>
<comment type="caution">
    <text evidence="2">The sequence shown here is derived from an EMBL/GenBank/DDBJ whole genome shotgun (WGS) entry which is preliminary data.</text>
</comment>
<evidence type="ECO:0000313" key="3">
    <source>
        <dbReference type="Proteomes" id="UP000634136"/>
    </source>
</evidence>
<evidence type="ECO:0000313" key="2">
    <source>
        <dbReference type="EMBL" id="KAF7824318.1"/>
    </source>
</evidence>
<feature type="region of interest" description="Disordered" evidence="1">
    <location>
        <begin position="91"/>
        <end position="120"/>
    </location>
</feature>